<evidence type="ECO:0000256" key="6">
    <source>
        <dbReference type="ARBA" id="ARBA00022968"/>
    </source>
</evidence>
<feature type="domain" description="Ricin B lectin" evidence="14">
    <location>
        <begin position="486"/>
        <end position="610"/>
    </location>
</feature>
<organism evidence="15 16">
    <name type="scientific">Trichogramma kaykai</name>
    <dbReference type="NCBI Taxonomy" id="54128"/>
    <lineage>
        <taxon>Eukaryota</taxon>
        <taxon>Metazoa</taxon>
        <taxon>Ecdysozoa</taxon>
        <taxon>Arthropoda</taxon>
        <taxon>Hexapoda</taxon>
        <taxon>Insecta</taxon>
        <taxon>Pterygota</taxon>
        <taxon>Neoptera</taxon>
        <taxon>Endopterygota</taxon>
        <taxon>Hymenoptera</taxon>
        <taxon>Apocrita</taxon>
        <taxon>Proctotrupomorpha</taxon>
        <taxon>Chalcidoidea</taxon>
        <taxon>Trichogrammatidae</taxon>
        <taxon>Trichogramma</taxon>
    </lineage>
</organism>
<dbReference type="InterPro" id="IPR045885">
    <property type="entry name" value="GalNAc-T"/>
</dbReference>
<evidence type="ECO:0000256" key="3">
    <source>
        <dbReference type="ARBA" id="ARBA00005680"/>
    </source>
</evidence>
<dbReference type="GO" id="GO:0030246">
    <property type="term" value="F:carbohydrate binding"/>
    <property type="evidence" value="ECO:0007669"/>
    <property type="project" value="UniProtKB-KW"/>
</dbReference>
<evidence type="ECO:0000256" key="8">
    <source>
        <dbReference type="ARBA" id="ARBA00023034"/>
    </source>
</evidence>
<evidence type="ECO:0000256" key="1">
    <source>
        <dbReference type="ARBA" id="ARBA00001936"/>
    </source>
</evidence>
<dbReference type="Pfam" id="PF00652">
    <property type="entry name" value="Ricin_B_lectin"/>
    <property type="match status" value="1"/>
</dbReference>
<keyword evidence="10 13" id="KW-1015">Disulfide bond</keyword>
<keyword evidence="12 13" id="KW-0464">Manganese</keyword>
<comment type="pathway">
    <text evidence="13">Protein modification; protein glycosylation.</text>
</comment>
<dbReference type="FunFam" id="3.90.550.10:FF:000053">
    <property type="entry name" value="Polypeptide N-acetylgalactosaminyltransferase"/>
    <property type="match status" value="1"/>
</dbReference>
<gene>
    <name evidence="15" type="ORF">TKK_002487</name>
</gene>
<evidence type="ECO:0000313" key="16">
    <source>
        <dbReference type="Proteomes" id="UP001627154"/>
    </source>
</evidence>
<dbReference type="EMBL" id="JBJJXI010000022">
    <property type="protein sequence ID" value="KAL3404814.1"/>
    <property type="molecule type" value="Genomic_DNA"/>
</dbReference>
<evidence type="ECO:0000256" key="4">
    <source>
        <dbReference type="ARBA" id="ARBA00022692"/>
    </source>
</evidence>
<dbReference type="PANTHER" id="PTHR11675">
    <property type="entry name" value="N-ACETYLGALACTOSAMINYLTRANSFERASE"/>
    <property type="match status" value="1"/>
</dbReference>
<dbReference type="InterPro" id="IPR035992">
    <property type="entry name" value="Ricin_B-like_lectins"/>
</dbReference>
<sequence length="620" mass="71679">MISTRYASFLFGIVIASLTWAFSLYLYSRLSRHDVAATTTGSNPTIASNYEPDGRYDLGSRGLYKNSPQLLQRMQAVPVKRQQHDNSSTIGQGLDEIGLVRNNEEHRRREEGYKNHAFNTFISDNLSLSRAVPDTRHKLCRDKHYDLDKLPNASVIICFYNEHYATLLRSLHSIVERTPASLLHEIVLVNDYSDSAELHEQVAKFAAAHFDGKIKYHKTEKREGLIRARMFGARKATGGVLVFLDSHIEVNQQWLEPLLERIARSKSIVTMPVIDIINADTFQYTSSPLVRGGFNWGLHFKWDSLPVNTIAKDEDFTKPIRSPTMAGGLFAMDREYFFRLGEYDAGMDVWGGENLEISFRIWMCGGSLELIPCSRVGHVFRRRRPYGGLNEADTMLRNSLRVAYVWMDKYKDYFLKNVHKIDYGDITERQELRHRLQCKDFAWYLENVYPELALPDDDEKHLKSKWSKVDQKVMQPWHLRKRNYTDEYQVRLSNTTLCIQSEKDVKTRGAKLILAPCMRIKTQMWYESDRHELVLGQMLCLEGSEKMPRLGKCHEMGGTQEWKHVGSRGVPIYNLATGTCLGALGRRRNTQIIMDLCYKDDKSTITWDLVRSKLSYNKSR</sequence>
<dbReference type="InterPro" id="IPR029044">
    <property type="entry name" value="Nucleotide-diphossugar_trans"/>
</dbReference>
<keyword evidence="13" id="KW-0808">Transferase</keyword>
<evidence type="ECO:0000313" key="15">
    <source>
        <dbReference type="EMBL" id="KAL3404814.1"/>
    </source>
</evidence>
<keyword evidence="5 13" id="KW-0430">Lectin</keyword>
<comment type="subcellular location">
    <subcellularLocation>
        <location evidence="2 13">Golgi apparatus membrane</location>
        <topology evidence="2 13">Single-pass type II membrane protein</topology>
    </subcellularLocation>
</comment>
<dbReference type="InterPro" id="IPR001173">
    <property type="entry name" value="Glyco_trans_2-like"/>
</dbReference>
<evidence type="ECO:0000256" key="10">
    <source>
        <dbReference type="ARBA" id="ARBA00023157"/>
    </source>
</evidence>
<keyword evidence="9 13" id="KW-0472">Membrane</keyword>
<accession>A0ABD2XI37</accession>
<reference evidence="15 16" key="1">
    <citation type="journal article" date="2024" name="bioRxiv">
        <title>A reference genome for Trichogramma kaykai: A tiny desert-dwelling parasitoid wasp with competing sex-ratio distorters.</title>
        <authorList>
            <person name="Culotta J."/>
            <person name="Lindsey A.R."/>
        </authorList>
    </citation>
    <scope>NUCLEOTIDE SEQUENCE [LARGE SCALE GENOMIC DNA]</scope>
    <source>
        <strain evidence="15 16">KSX58</strain>
    </source>
</reference>
<keyword evidence="4 13" id="KW-0812">Transmembrane</keyword>
<evidence type="ECO:0000256" key="9">
    <source>
        <dbReference type="ARBA" id="ARBA00023136"/>
    </source>
</evidence>
<evidence type="ECO:0000256" key="5">
    <source>
        <dbReference type="ARBA" id="ARBA00022734"/>
    </source>
</evidence>
<evidence type="ECO:0000256" key="11">
    <source>
        <dbReference type="ARBA" id="ARBA00023180"/>
    </source>
</evidence>
<keyword evidence="13" id="KW-0328">Glycosyltransferase</keyword>
<evidence type="ECO:0000256" key="13">
    <source>
        <dbReference type="RuleBase" id="RU361242"/>
    </source>
</evidence>
<proteinExistence type="inferred from homology"/>
<dbReference type="SUPFAM" id="SSF50370">
    <property type="entry name" value="Ricin B-like lectins"/>
    <property type="match status" value="1"/>
</dbReference>
<keyword evidence="8 13" id="KW-0333">Golgi apparatus</keyword>
<evidence type="ECO:0000256" key="12">
    <source>
        <dbReference type="ARBA" id="ARBA00023211"/>
    </source>
</evidence>
<evidence type="ECO:0000256" key="2">
    <source>
        <dbReference type="ARBA" id="ARBA00004323"/>
    </source>
</evidence>
<keyword evidence="11" id="KW-0325">Glycoprotein</keyword>
<dbReference type="Pfam" id="PF00535">
    <property type="entry name" value="Glycos_transf_2"/>
    <property type="match status" value="1"/>
</dbReference>
<keyword evidence="7 13" id="KW-1133">Transmembrane helix</keyword>
<comment type="similarity">
    <text evidence="3 13">Belongs to the glycosyltransferase 2 family. GalNAc-T subfamily.</text>
</comment>
<dbReference type="AlphaFoldDB" id="A0ABD2XI37"/>
<name>A0ABD2XI37_9HYME</name>
<dbReference type="PROSITE" id="PS50231">
    <property type="entry name" value="RICIN_B_LECTIN"/>
    <property type="match status" value="1"/>
</dbReference>
<dbReference type="Gene3D" id="2.80.10.50">
    <property type="match status" value="1"/>
</dbReference>
<dbReference type="CDD" id="cd02510">
    <property type="entry name" value="pp-GalNAc-T"/>
    <property type="match status" value="1"/>
</dbReference>
<dbReference type="GO" id="GO:0000139">
    <property type="term" value="C:Golgi membrane"/>
    <property type="evidence" value="ECO:0007669"/>
    <property type="project" value="UniProtKB-SubCell"/>
</dbReference>
<dbReference type="GO" id="GO:0006493">
    <property type="term" value="P:protein O-linked glycosylation"/>
    <property type="evidence" value="ECO:0007669"/>
    <property type="project" value="UniProtKB-ARBA"/>
</dbReference>
<dbReference type="CDD" id="cd23440">
    <property type="entry name" value="beta-trefoil_Ricin_GALNT11"/>
    <property type="match status" value="1"/>
</dbReference>
<comment type="caution">
    <text evidence="15">The sequence shown here is derived from an EMBL/GenBank/DDBJ whole genome shotgun (WGS) entry which is preliminary data.</text>
</comment>
<dbReference type="InterPro" id="IPR000772">
    <property type="entry name" value="Ricin_B_lectin"/>
</dbReference>
<protein>
    <recommendedName>
        <fullName evidence="13">Polypeptide N-acetylgalactosaminyltransferase</fullName>
        <ecNumber evidence="13">2.4.1.-</ecNumber>
    </recommendedName>
    <alternativeName>
        <fullName evidence="13">Protein-UDP acetylgalactosaminyltransferase</fullName>
    </alternativeName>
</protein>
<dbReference type="SMART" id="SM00458">
    <property type="entry name" value="RICIN"/>
    <property type="match status" value="1"/>
</dbReference>
<keyword evidence="6" id="KW-0735">Signal-anchor</keyword>
<dbReference type="Gene3D" id="3.90.550.10">
    <property type="entry name" value="Spore Coat Polysaccharide Biosynthesis Protein SpsA, Chain A"/>
    <property type="match status" value="1"/>
</dbReference>
<evidence type="ECO:0000256" key="7">
    <source>
        <dbReference type="ARBA" id="ARBA00022989"/>
    </source>
</evidence>
<dbReference type="Proteomes" id="UP001627154">
    <property type="component" value="Unassembled WGS sequence"/>
</dbReference>
<comment type="cofactor">
    <cofactor evidence="1 13">
        <name>Mn(2+)</name>
        <dbReference type="ChEBI" id="CHEBI:29035"/>
    </cofactor>
</comment>
<keyword evidence="16" id="KW-1185">Reference proteome</keyword>
<evidence type="ECO:0000259" key="14">
    <source>
        <dbReference type="SMART" id="SM00458"/>
    </source>
</evidence>
<dbReference type="SUPFAM" id="SSF53448">
    <property type="entry name" value="Nucleotide-diphospho-sugar transferases"/>
    <property type="match status" value="1"/>
</dbReference>
<dbReference type="GO" id="GO:0016757">
    <property type="term" value="F:glycosyltransferase activity"/>
    <property type="evidence" value="ECO:0007669"/>
    <property type="project" value="UniProtKB-KW"/>
</dbReference>
<dbReference type="PANTHER" id="PTHR11675:SF63">
    <property type="entry name" value="POLYPEPTIDE N-ACETYLGALACTOSAMINYLTRANSFERASE"/>
    <property type="match status" value="1"/>
</dbReference>
<dbReference type="EC" id="2.4.1.-" evidence="13"/>
<feature type="transmembrane region" description="Helical" evidence="13">
    <location>
        <begin position="6"/>
        <end position="27"/>
    </location>
</feature>